<feature type="compositionally biased region" description="Polar residues" evidence="1">
    <location>
        <begin position="886"/>
        <end position="897"/>
    </location>
</feature>
<dbReference type="AlphaFoldDB" id="A0AAW1NQC9"/>
<dbReference type="GO" id="GO:0008195">
    <property type="term" value="F:phosphatidate phosphatase activity"/>
    <property type="evidence" value="ECO:0007669"/>
    <property type="project" value="TreeGrafter"/>
</dbReference>
<dbReference type="SUPFAM" id="SSF56784">
    <property type="entry name" value="HAD-like"/>
    <property type="match status" value="1"/>
</dbReference>
<feature type="compositionally biased region" description="Pro residues" evidence="1">
    <location>
        <begin position="748"/>
        <end position="759"/>
    </location>
</feature>
<dbReference type="InterPro" id="IPR031703">
    <property type="entry name" value="Lipin_mid"/>
</dbReference>
<dbReference type="InterPro" id="IPR026058">
    <property type="entry name" value="LIPIN"/>
</dbReference>
<protein>
    <recommendedName>
        <fullName evidence="2">LNS2/PITP domain-containing protein</fullName>
    </recommendedName>
</protein>
<dbReference type="Proteomes" id="UP001465755">
    <property type="component" value="Unassembled WGS sequence"/>
</dbReference>
<dbReference type="EMBL" id="JALJOQ010000214">
    <property type="protein sequence ID" value="KAK9789055.1"/>
    <property type="molecule type" value="Genomic_DNA"/>
</dbReference>
<feature type="domain" description="LNS2/PITP" evidence="2">
    <location>
        <begin position="558"/>
        <end position="714"/>
    </location>
</feature>
<feature type="region of interest" description="Disordered" evidence="1">
    <location>
        <begin position="1"/>
        <end position="102"/>
    </location>
</feature>
<dbReference type="InterPro" id="IPR036412">
    <property type="entry name" value="HAD-like_sf"/>
</dbReference>
<feature type="compositionally biased region" description="Polar residues" evidence="1">
    <location>
        <begin position="256"/>
        <end position="269"/>
    </location>
</feature>
<feature type="compositionally biased region" description="Polar residues" evidence="1">
    <location>
        <begin position="159"/>
        <end position="190"/>
    </location>
</feature>
<keyword evidence="4" id="KW-1185">Reference proteome</keyword>
<organism evidence="3 4">
    <name type="scientific">Symbiochloris irregularis</name>
    <dbReference type="NCBI Taxonomy" id="706552"/>
    <lineage>
        <taxon>Eukaryota</taxon>
        <taxon>Viridiplantae</taxon>
        <taxon>Chlorophyta</taxon>
        <taxon>core chlorophytes</taxon>
        <taxon>Trebouxiophyceae</taxon>
        <taxon>Trebouxiales</taxon>
        <taxon>Trebouxiaceae</taxon>
        <taxon>Symbiochloris</taxon>
    </lineage>
</organism>
<feature type="compositionally biased region" description="Polar residues" evidence="1">
    <location>
        <begin position="294"/>
        <end position="304"/>
    </location>
</feature>
<dbReference type="PANTHER" id="PTHR12181">
    <property type="entry name" value="LIPIN"/>
    <property type="match status" value="1"/>
</dbReference>
<gene>
    <name evidence="3" type="ORF">WJX73_007244</name>
</gene>
<feature type="compositionally biased region" description="Basic and acidic residues" evidence="1">
    <location>
        <begin position="306"/>
        <end position="317"/>
    </location>
</feature>
<feature type="region of interest" description="Disordered" evidence="1">
    <location>
        <begin position="150"/>
        <end position="338"/>
    </location>
</feature>
<dbReference type="InterPro" id="IPR031315">
    <property type="entry name" value="LNS2/PITP"/>
</dbReference>
<evidence type="ECO:0000259" key="2">
    <source>
        <dbReference type="SMART" id="SM00775"/>
    </source>
</evidence>
<feature type="region of interest" description="Disordered" evidence="1">
    <location>
        <begin position="421"/>
        <end position="474"/>
    </location>
</feature>
<feature type="compositionally biased region" description="Low complexity" evidence="1">
    <location>
        <begin position="763"/>
        <end position="775"/>
    </location>
</feature>
<feature type="compositionally biased region" description="Low complexity" evidence="1">
    <location>
        <begin position="48"/>
        <end position="68"/>
    </location>
</feature>
<sequence>MVAEGPDSASGASPVSSAGQAAGSAASSSHPFSVANPSYLPGVRSGQPAVPTVSAAEAAAGSVGAPAALDGGDHTAIPATTGAEPAESRGQEQHQRDEAAPGNRMQLEMIDAHVREGSAAPAAIADTEAHPDESAAQVPSSFKRIARSNDELAAEAASDQHSSSGPLSQHASNGTAAQPSTADDSLSSRNDAPRKHPDLDAAGPGIPASVEEAPASVSHQSPQHDRSATVIARADSSSGLSSSSDGDESAPDDSSLTTSPPRPTQQIATPVSKAGPANTTGLPESTGRALPSVATHSAPATSSYDRIGEDEWVRGRSWDGAGTSAAGVPDRQGGASASTGFPDVELSLCGSQLQPSMSPSEAWDAFARARVSQARWQKEAATLIASPHLYCRMGNTAYPWTEAAPHLVGALAFGPRWRQKTHGLGKGVPLAPPPRRENSAPAGSSGKEGDARRTGWRGWLPSWGGSASHRRRGSTAEPIDMALAAEGSGAQPQLTPAAAAEAAVVAGMRQPGKRRAFVPVSDQLARLPLQPGQNTIDFKFGRQSLSAYLYFLQWDSRLVITDVDGTITRTDVLGHILPRVGLDWSHAGITSLFSHICANGYDILFLSSRAIPQASATRDYLHRLSQNGQTLPSGPVIISPDGLFPSLYRELVLRRPHEFKIRALADIRALFPGDFCPFYAGFGNRDTDEISYLSVGVPASKILIINSKGELRKASSAVATSTWSSLGSIAHLVDMMFPPIPQKTLPNIPAPGPSVPPTPQDKSAATPQGSAAAAGNESRREASRGASPSGTRLSPALAVPPPREEFTDFQFWRVAPPLITETPDDVAGPNADTRVQDDRGGPLSSRASEGLGRRHSSEEDSEEESEDYESGSENALVDESGLYFSPFSSSKNLADGS</sequence>
<evidence type="ECO:0000313" key="3">
    <source>
        <dbReference type="EMBL" id="KAK9789055.1"/>
    </source>
</evidence>
<dbReference type="SMART" id="SM00775">
    <property type="entry name" value="LNS2"/>
    <property type="match status" value="1"/>
</dbReference>
<dbReference type="Pfam" id="PF08235">
    <property type="entry name" value="LNS2"/>
    <property type="match status" value="1"/>
</dbReference>
<evidence type="ECO:0000256" key="1">
    <source>
        <dbReference type="SAM" id="MobiDB-lite"/>
    </source>
</evidence>
<feature type="region of interest" description="Disordered" evidence="1">
    <location>
        <begin position="820"/>
        <end position="897"/>
    </location>
</feature>
<name>A0AAW1NQC9_9CHLO</name>
<feature type="compositionally biased region" description="Acidic residues" evidence="1">
    <location>
        <begin position="859"/>
        <end position="870"/>
    </location>
</feature>
<accession>A0AAW1NQC9</accession>
<feature type="compositionally biased region" description="Low complexity" evidence="1">
    <location>
        <begin position="235"/>
        <end position="244"/>
    </location>
</feature>
<feature type="compositionally biased region" description="Basic and acidic residues" evidence="1">
    <location>
        <begin position="86"/>
        <end position="99"/>
    </location>
</feature>
<comment type="caution">
    <text evidence="3">The sequence shown here is derived from an EMBL/GenBank/DDBJ whole genome shotgun (WGS) entry which is preliminary data.</text>
</comment>
<dbReference type="InterPro" id="IPR013209">
    <property type="entry name" value="LNS2"/>
</dbReference>
<feature type="region of interest" description="Disordered" evidence="1">
    <location>
        <begin position="743"/>
        <end position="804"/>
    </location>
</feature>
<proteinExistence type="predicted"/>
<evidence type="ECO:0000313" key="4">
    <source>
        <dbReference type="Proteomes" id="UP001465755"/>
    </source>
</evidence>
<dbReference type="Pfam" id="PF16876">
    <property type="entry name" value="Lipin_mid"/>
    <property type="match status" value="1"/>
</dbReference>
<feature type="compositionally biased region" description="Low complexity" evidence="1">
    <location>
        <begin position="8"/>
        <end position="29"/>
    </location>
</feature>
<reference evidence="3 4" key="1">
    <citation type="journal article" date="2024" name="Nat. Commun.">
        <title>Phylogenomics reveals the evolutionary origins of lichenization in chlorophyte algae.</title>
        <authorList>
            <person name="Puginier C."/>
            <person name="Libourel C."/>
            <person name="Otte J."/>
            <person name="Skaloud P."/>
            <person name="Haon M."/>
            <person name="Grisel S."/>
            <person name="Petersen M."/>
            <person name="Berrin J.G."/>
            <person name="Delaux P.M."/>
            <person name="Dal Grande F."/>
            <person name="Keller J."/>
        </authorList>
    </citation>
    <scope>NUCLEOTIDE SEQUENCE [LARGE SCALE GENOMIC DNA]</scope>
    <source>
        <strain evidence="3 4">SAG 2036</strain>
    </source>
</reference>
<dbReference type="PANTHER" id="PTHR12181:SF12">
    <property type="entry name" value="PHOSPHATIDATE PHOSPHATASE"/>
    <property type="match status" value="1"/>
</dbReference>